<comment type="similarity">
    <text evidence="1 6">Belongs to the sigma-70 factor family. ECF subfamily.</text>
</comment>
<evidence type="ECO:0000256" key="3">
    <source>
        <dbReference type="ARBA" id="ARBA00023082"/>
    </source>
</evidence>
<dbReference type="KEGG" id="ark:D6B99_05930"/>
<dbReference type="NCBIfam" id="TIGR02937">
    <property type="entry name" value="sigma70-ECF"/>
    <property type="match status" value="1"/>
</dbReference>
<dbReference type="EMBL" id="CP032489">
    <property type="protein sequence ID" value="AYD47189.1"/>
    <property type="molecule type" value="Genomic_DNA"/>
</dbReference>
<dbReference type="GO" id="GO:0006352">
    <property type="term" value="P:DNA-templated transcription initiation"/>
    <property type="evidence" value="ECO:0007669"/>
    <property type="project" value="InterPro"/>
</dbReference>
<keyword evidence="4 6" id="KW-0238">DNA-binding</keyword>
<keyword evidence="2 6" id="KW-0805">Transcription regulation</keyword>
<keyword evidence="3 6" id="KW-0731">Sigma factor</keyword>
<dbReference type="InterPro" id="IPR013325">
    <property type="entry name" value="RNA_pol_sigma_r2"/>
</dbReference>
<evidence type="ECO:0000256" key="6">
    <source>
        <dbReference type="RuleBase" id="RU000716"/>
    </source>
</evidence>
<feature type="domain" description="RNA polymerase sigma-70 region 2" evidence="7">
    <location>
        <begin position="18"/>
        <end position="82"/>
    </location>
</feature>
<name>A0A386HNH9_9BACT</name>
<dbReference type="InterPro" id="IPR000838">
    <property type="entry name" value="RNA_pol_sigma70_ECF_CS"/>
</dbReference>
<dbReference type="Gene3D" id="1.10.10.10">
    <property type="entry name" value="Winged helix-like DNA-binding domain superfamily/Winged helix DNA-binding domain"/>
    <property type="match status" value="1"/>
</dbReference>
<dbReference type="InterPro" id="IPR014284">
    <property type="entry name" value="RNA_pol_sigma-70_dom"/>
</dbReference>
<evidence type="ECO:0000256" key="4">
    <source>
        <dbReference type="ARBA" id="ARBA00023125"/>
    </source>
</evidence>
<dbReference type="PANTHER" id="PTHR43133:SF8">
    <property type="entry name" value="RNA POLYMERASE SIGMA FACTOR HI_1459-RELATED"/>
    <property type="match status" value="1"/>
</dbReference>
<dbReference type="Proteomes" id="UP000266118">
    <property type="component" value="Chromosome"/>
</dbReference>
<keyword evidence="5 6" id="KW-0804">Transcription</keyword>
<dbReference type="PROSITE" id="PS01063">
    <property type="entry name" value="SIGMA70_ECF"/>
    <property type="match status" value="1"/>
</dbReference>
<dbReference type="InterPro" id="IPR036388">
    <property type="entry name" value="WH-like_DNA-bd_sf"/>
</dbReference>
<evidence type="ECO:0000313" key="9">
    <source>
        <dbReference type="Proteomes" id="UP000266118"/>
    </source>
</evidence>
<evidence type="ECO:0000256" key="2">
    <source>
        <dbReference type="ARBA" id="ARBA00023015"/>
    </source>
</evidence>
<dbReference type="Pfam" id="PF04542">
    <property type="entry name" value="Sigma70_r2"/>
    <property type="match status" value="1"/>
</dbReference>
<dbReference type="Gene3D" id="1.10.1740.10">
    <property type="match status" value="1"/>
</dbReference>
<evidence type="ECO:0000256" key="5">
    <source>
        <dbReference type="ARBA" id="ARBA00023163"/>
    </source>
</evidence>
<dbReference type="PANTHER" id="PTHR43133">
    <property type="entry name" value="RNA POLYMERASE ECF-TYPE SIGMA FACTO"/>
    <property type="match status" value="1"/>
</dbReference>
<protein>
    <recommendedName>
        <fullName evidence="6">RNA polymerase sigma factor</fullName>
    </recommendedName>
</protein>
<dbReference type="SUPFAM" id="SSF88946">
    <property type="entry name" value="Sigma2 domain of RNA polymerase sigma factors"/>
    <property type="match status" value="1"/>
</dbReference>
<dbReference type="GO" id="GO:0003677">
    <property type="term" value="F:DNA binding"/>
    <property type="evidence" value="ECO:0007669"/>
    <property type="project" value="UniProtKB-KW"/>
</dbReference>
<dbReference type="GO" id="GO:0016987">
    <property type="term" value="F:sigma factor activity"/>
    <property type="evidence" value="ECO:0007669"/>
    <property type="project" value="UniProtKB-KW"/>
</dbReference>
<dbReference type="OrthoDB" id="9782108at2"/>
<dbReference type="InterPro" id="IPR013324">
    <property type="entry name" value="RNA_pol_sigma_r3/r4-like"/>
</dbReference>
<dbReference type="SUPFAM" id="SSF88659">
    <property type="entry name" value="Sigma3 and sigma4 domains of RNA polymerase sigma factors"/>
    <property type="match status" value="1"/>
</dbReference>
<dbReference type="AlphaFoldDB" id="A0A386HNH9"/>
<dbReference type="InterPro" id="IPR039425">
    <property type="entry name" value="RNA_pol_sigma-70-like"/>
</dbReference>
<evidence type="ECO:0000259" key="7">
    <source>
        <dbReference type="Pfam" id="PF04542"/>
    </source>
</evidence>
<gene>
    <name evidence="8" type="ORF">D6B99_05930</name>
</gene>
<evidence type="ECO:0000313" key="8">
    <source>
        <dbReference type="EMBL" id="AYD47189.1"/>
    </source>
</evidence>
<dbReference type="InterPro" id="IPR007627">
    <property type="entry name" value="RNA_pol_sigma70_r2"/>
</dbReference>
<accession>A0A386HNH9</accession>
<keyword evidence="9" id="KW-1185">Reference proteome</keyword>
<proteinExistence type="inferred from homology"/>
<reference evidence="8 9" key="1">
    <citation type="submission" date="2018-09" db="EMBL/GenBank/DDBJ databases">
        <title>Arachidicoccus sp. nov., a bacterium isolated from soil.</title>
        <authorList>
            <person name="Weon H.-Y."/>
            <person name="Kwon S.-W."/>
            <person name="Lee S.A."/>
        </authorList>
    </citation>
    <scope>NUCLEOTIDE SEQUENCE [LARGE SCALE GENOMIC DNA]</scope>
    <source>
        <strain evidence="8 9">KIS59-12</strain>
    </source>
</reference>
<sequence>MAYEKNNKEARRIIKSWVEEYSNSLYSRAFYKTNHKETAEDLVQDTFLAALQSLPNFKGESNPQTWLMAILNNKINDFYRKRFKQDTKEKEGIFANDIIGAFFNEDETWLPTQKPNNWYEDDDKHILDNLDFVAVLQNCLGSLPELWFSAIRLKYLEQENGSSICQELDISATNFWQILHRAKLQLRKCLEVKWFKQQ</sequence>
<dbReference type="RefSeq" id="WP_119986034.1">
    <property type="nucleotide sequence ID" value="NZ_CP032489.1"/>
</dbReference>
<evidence type="ECO:0000256" key="1">
    <source>
        <dbReference type="ARBA" id="ARBA00010641"/>
    </source>
</evidence>
<organism evidence="8 9">
    <name type="scientific">Arachidicoccus soli</name>
    <dbReference type="NCBI Taxonomy" id="2341117"/>
    <lineage>
        <taxon>Bacteria</taxon>
        <taxon>Pseudomonadati</taxon>
        <taxon>Bacteroidota</taxon>
        <taxon>Chitinophagia</taxon>
        <taxon>Chitinophagales</taxon>
        <taxon>Chitinophagaceae</taxon>
        <taxon>Arachidicoccus</taxon>
    </lineage>
</organism>